<organism evidence="1 2">
    <name type="scientific">Candida boidinii</name>
    <name type="common">Yeast</name>
    <dbReference type="NCBI Taxonomy" id="5477"/>
    <lineage>
        <taxon>Eukaryota</taxon>
        <taxon>Fungi</taxon>
        <taxon>Dikarya</taxon>
        <taxon>Ascomycota</taxon>
        <taxon>Saccharomycotina</taxon>
        <taxon>Pichiomycetes</taxon>
        <taxon>Pichiales</taxon>
        <taxon>Pichiaceae</taxon>
        <taxon>Ogataea</taxon>
        <taxon>Ogataea/Candida clade</taxon>
    </lineage>
</organism>
<accession>A0ACB5UB04</accession>
<keyword evidence="2" id="KW-1185">Reference proteome</keyword>
<name>A0ACB5UB04_CANBO</name>
<reference evidence="1" key="1">
    <citation type="submission" date="2023-04" db="EMBL/GenBank/DDBJ databases">
        <title>Candida boidinii NBRC 1967.</title>
        <authorList>
            <person name="Ichikawa N."/>
            <person name="Sato H."/>
            <person name="Tonouchi N."/>
        </authorList>
    </citation>
    <scope>NUCLEOTIDE SEQUENCE</scope>
    <source>
        <strain evidence="1">NBRC 1967</strain>
    </source>
</reference>
<proteinExistence type="predicted"/>
<evidence type="ECO:0000313" key="1">
    <source>
        <dbReference type="EMBL" id="GMF05956.1"/>
    </source>
</evidence>
<evidence type="ECO:0000313" key="2">
    <source>
        <dbReference type="Proteomes" id="UP001165101"/>
    </source>
</evidence>
<protein>
    <submittedName>
        <fullName evidence="1">Unnamed protein product</fullName>
    </submittedName>
</protein>
<sequence>MDDIFKNHDTQLLTLLMTPIGLPRFNYSMNTNLILRPSGQSLTDIQLTGLNVSNDNTKQQRGRKRKQNSSSDNTNNTNNKDKDSSNMNNGIPQSEYDLKINIDSPVINGDLTLVSKETLLRTRLAASTAFGKTMAIYKSNERLSTLFLRLSKYLNDPFSTPRLLSSLNYYQF</sequence>
<comment type="caution">
    <text evidence="1">The sequence shown here is derived from an EMBL/GenBank/DDBJ whole genome shotgun (WGS) entry which is preliminary data.</text>
</comment>
<gene>
    <name evidence="1" type="ORF">Cboi01_000664800</name>
</gene>
<dbReference type="Proteomes" id="UP001165101">
    <property type="component" value="Unassembled WGS sequence"/>
</dbReference>
<dbReference type="EMBL" id="BSXV01008078">
    <property type="protein sequence ID" value="GMF05956.1"/>
    <property type="molecule type" value="Genomic_DNA"/>
</dbReference>